<organism evidence="1 2">
    <name type="scientific">Striga asiatica</name>
    <name type="common">Asiatic witchweed</name>
    <name type="synonym">Buchnera asiatica</name>
    <dbReference type="NCBI Taxonomy" id="4170"/>
    <lineage>
        <taxon>Eukaryota</taxon>
        <taxon>Viridiplantae</taxon>
        <taxon>Streptophyta</taxon>
        <taxon>Embryophyta</taxon>
        <taxon>Tracheophyta</taxon>
        <taxon>Spermatophyta</taxon>
        <taxon>Magnoliopsida</taxon>
        <taxon>eudicotyledons</taxon>
        <taxon>Gunneridae</taxon>
        <taxon>Pentapetalae</taxon>
        <taxon>asterids</taxon>
        <taxon>lamiids</taxon>
        <taxon>Lamiales</taxon>
        <taxon>Orobanchaceae</taxon>
        <taxon>Buchnereae</taxon>
        <taxon>Striga</taxon>
    </lineage>
</organism>
<gene>
    <name evidence="1" type="ORF">STAS_23026</name>
</gene>
<protein>
    <submittedName>
        <fullName evidence="1">ATP synthase subunit delta</fullName>
    </submittedName>
</protein>
<dbReference type="AlphaFoldDB" id="A0A5A7QKX1"/>
<name>A0A5A7QKX1_STRAF</name>
<sequence>MAPRPPTPSTIPSKLTVNFVLSYNSVLSGKEWTKFYSSFGGQKKSRVRLIVVAFTNTPKFRKVKAEGGTVITEYLETKRDRWLNNYSQSGDRWRAVAALEIGGVRPLTWYGDCRKAAALRTGNLVTEFEHGLNSTQILHGNVQRETPLSFGRMAMARLHRAIAGCPD</sequence>
<proteinExistence type="predicted"/>
<accession>A0A5A7QKX1</accession>
<evidence type="ECO:0000313" key="2">
    <source>
        <dbReference type="Proteomes" id="UP000325081"/>
    </source>
</evidence>
<reference evidence="2" key="1">
    <citation type="journal article" date="2019" name="Curr. Biol.">
        <title>Genome Sequence of Striga asiatica Provides Insight into the Evolution of Plant Parasitism.</title>
        <authorList>
            <person name="Yoshida S."/>
            <person name="Kim S."/>
            <person name="Wafula E.K."/>
            <person name="Tanskanen J."/>
            <person name="Kim Y.M."/>
            <person name="Honaas L."/>
            <person name="Yang Z."/>
            <person name="Spallek T."/>
            <person name="Conn C.E."/>
            <person name="Ichihashi Y."/>
            <person name="Cheong K."/>
            <person name="Cui S."/>
            <person name="Der J.P."/>
            <person name="Gundlach H."/>
            <person name="Jiao Y."/>
            <person name="Hori C."/>
            <person name="Ishida J.K."/>
            <person name="Kasahara H."/>
            <person name="Kiba T."/>
            <person name="Kim M.S."/>
            <person name="Koo N."/>
            <person name="Laohavisit A."/>
            <person name="Lee Y.H."/>
            <person name="Lumba S."/>
            <person name="McCourt P."/>
            <person name="Mortimer J.C."/>
            <person name="Mutuku J.M."/>
            <person name="Nomura T."/>
            <person name="Sasaki-Sekimoto Y."/>
            <person name="Seto Y."/>
            <person name="Wang Y."/>
            <person name="Wakatake T."/>
            <person name="Sakakibara H."/>
            <person name="Demura T."/>
            <person name="Yamaguchi S."/>
            <person name="Yoneyama K."/>
            <person name="Manabe R.I."/>
            <person name="Nelson D.C."/>
            <person name="Schulman A.H."/>
            <person name="Timko M.P."/>
            <person name="dePamphilis C.W."/>
            <person name="Choi D."/>
            <person name="Shirasu K."/>
        </authorList>
    </citation>
    <scope>NUCLEOTIDE SEQUENCE [LARGE SCALE GENOMIC DNA]</scope>
    <source>
        <strain evidence="2">cv. UVA1</strain>
    </source>
</reference>
<dbReference type="EMBL" id="BKCP01007404">
    <property type="protein sequence ID" value="GER46033.1"/>
    <property type="molecule type" value="Genomic_DNA"/>
</dbReference>
<dbReference type="OrthoDB" id="270171at2759"/>
<dbReference type="Proteomes" id="UP000325081">
    <property type="component" value="Unassembled WGS sequence"/>
</dbReference>
<evidence type="ECO:0000313" key="1">
    <source>
        <dbReference type="EMBL" id="GER46033.1"/>
    </source>
</evidence>
<keyword evidence="2" id="KW-1185">Reference proteome</keyword>
<comment type="caution">
    <text evidence="1">The sequence shown here is derived from an EMBL/GenBank/DDBJ whole genome shotgun (WGS) entry which is preliminary data.</text>
</comment>